<evidence type="ECO:0000313" key="2">
    <source>
        <dbReference type="Proteomes" id="UP001370348"/>
    </source>
</evidence>
<sequence>MYFVKNRVGRLVESWVATPVSLEDTNRLFIESRTCISSVAASGQKAIGVADMTQVTLFAPDVSDRLLQIMRSHSPHLERAGYWVGDALRMFSLQLQRMIREGGGSDRRIFTQRAPMEAWLSEVLLPNERARLTEFLDRREKELAVFSSRGAE</sequence>
<organism evidence="1 2">
    <name type="scientific">Pendulispora albinea</name>
    <dbReference type="NCBI Taxonomy" id="2741071"/>
    <lineage>
        <taxon>Bacteria</taxon>
        <taxon>Pseudomonadati</taxon>
        <taxon>Myxococcota</taxon>
        <taxon>Myxococcia</taxon>
        <taxon>Myxococcales</taxon>
        <taxon>Sorangiineae</taxon>
        <taxon>Pendulisporaceae</taxon>
        <taxon>Pendulispora</taxon>
    </lineage>
</organism>
<reference evidence="1 2" key="1">
    <citation type="submission" date="2021-12" db="EMBL/GenBank/DDBJ databases">
        <title>Discovery of the Pendulisporaceae a myxobacterial family with distinct sporulation behavior and unique specialized metabolism.</title>
        <authorList>
            <person name="Garcia R."/>
            <person name="Popoff A."/>
            <person name="Bader C.D."/>
            <person name="Loehr J."/>
            <person name="Walesch S."/>
            <person name="Walt C."/>
            <person name="Boldt J."/>
            <person name="Bunk B."/>
            <person name="Haeckl F.J.F.P.J."/>
            <person name="Gunesch A.P."/>
            <person name="Birkelbach J."/>
            <person name="Nuebel U."/>
            <person name="Pietschmann T."/>
            <person name="Bach T."/>
            <person name="Mueller R."/>
        </authorList>
    </citation>
    <scope>NUCLEOTIDE SEQUENCE [LARGE SCALE GENOMIC DNA]</scope>
    <source>
        <strain evidence="1 2">MSr11954</strain>
    </source>
</reference>
<evidence type="ECO:0000313" key="1">
    <source>
        <dbReference type="EMBL" id="WXB15251.1"/>
    </source>
</evidence>
<dbReference type="RefSeq" id="WP_394824876.1">
    <property type="nucleotide sequence ID" value="NZ_CP089984.1"/>
</dbReference>
<name>A0ABZ2M1N6_9BACT</name>
<proteinExistence type="predicted"/>
<protein>
    <submittedName>
        <fullName evidence="1">Uncharacterized protein</fullName>
    </submittedName>
</protein>
<accession>A0ABZ2M1N6</accession>
<dbReference type="EMBL" id="CP089984">
    <property type="protein sequence ID" value="WXB15251.1"/>
    <property type="molecule type" value="Genomic_DNA"/>
</dbReference>
<keyword evidence="2" id="KW-1185">Reference proteome</keyword>
<dbReference type="Proteomes" id="UP001370348">
    <property type="component" value="Chromosome"/>
</dbReference>
<gene>
    <name evidence="1" type="ORF">LZC94_46455</name>
</gene>